<proteinExistence type="predicted"/>
<dbReference type="EMBL" id="LXQA010834088">
    <property type="protein sequence ID" value="MCI73235.1"/>
    <property type="molecule type" value="Genomic_DNA"/>
</dbReference>
<protein>
    <submittedName>
        <fullName evidence="2">Polyphenol oxidase</fullName>
    </submittedName>
</protein>
<accession>A0A392UN97</accession>
<organism evidence="2 3">
    <name type="scientific">Trifolium medium</name>
    <dbReference type="NCBI Taxonomy" id="97028"/>
    <lineage>
        <taxon>Eukaryota</taxon>
        <taxon>Viridiplantae</taxon>
        <taxon>Streptophyta</taxon>
        <taxon>Embryophyta</taxon>
        <taxon>Tracheophyta</taxon>
        <taxon>Spermatophyta</taxon>
        <taxon>Magnoliopsida</taxon>
        <taxon>eudicotyledons</taxon>
        <taxon>Gunneridae</taxon>
        <taxon>Pentapetalae</taxon>
        <taxon>rosids</taxon>
        <taxon>fabids</taxon>
        <taxon>Fabales</taxon>
        <taxon>Fabaceae</taxon>
        <taxon>Papilionoideae</taxon>
        <taxon>50 kb inversion clade</taxon>
        <taxon>NPAAA clade</taxon>
        <taxon>Hologalegina</taxon>
        <taxon>IRL clade</taxon>
        <taxon>Trifolieae</taxon>
        <taxon>Trifolium</taxon>
    </lineage>
</organism>
<dbReference type="PANTHER" id="PTHR36608">
    <property type="entry name" value="POLYPHENOL OXIDASE C, CHLOROPLASTIC-LIKE"/>
    <property type="match status" value="1"/>
</dbReference>
<dbReference type="Proteomes" id="UP000265520">
    <property type="component" value="Unassembled WGS sequence"/>
</dbReference>
<comment type="caution">
    <text evidence="2">The sequence shown here is derived from an EMBL/GenBank/DDBJ whole genome shotgun (WGS) entry which is preliminary data.</text>
</comment>
<keyword evidence="3" id="KW-1185">Reference proteome</keyword>
<dbReference type="InterPro" id="IPR022740">
    <property type="entry name" value="Polyphenol_oxidase_C"/>
</dbReference>
<dbReference type="AlphaFoldDB" id="A0A392UN97"/>
<sequence>MEDLKADDDDSIVVTLIPRYGGDGVKISGIKIEFAN</sequence>
<reference evidence="2 3" key="1">
    <citation type="journal article" date="2018" name="Front. Plant Sci.">
        <title>Red Clover (Trifolium pratense) and Zigzag Clover (T. medium) - A Picture of Genomic Similarities and Differences.</title>
        <authorList>
            <person name="Dluhosova J."/>
            <person name="Istvanek J."/>
            <person name="Nedelnik J."/>
            <person name="Repkova J."/>
        </authorList>
    </citation>
    <scope>NUCLEOTIDE SEQUENCE [LARGE SCALE GENOMIC DNA]</scope>
    <source>
        <strain evidence="3">cv. 10/8</strain>
        <tissue evidence="2">Leaf</tissue>
    </source>
</reference>
<dbReference type="PANTHER" id="PTHR36608:SF1">
    <property type="entry name" value="POLYPHENOL OXIDASE C, CHLOROPLASTIC-LIKE"/>
    <property type="match status" value="1"/>
</dbReference>
<dbReference type="Pfam" id="PF12143">
    <property type="entry name" value="PPO1_KFDV"/>
    <property type="match status" value="1"/>
</dbReference>
<name>A0A392UN97_9FABA</name>
<feature type="domain" description="Polyphenol oxidase C-terminal" evidence="1">
    <location>
        <begin position="1"/>
        <end position="34"/>
    </location>
</feature>
<dbReference type="GO" id="GO:0004097">
    <property type="term" value="F:catechol oxidase activity"/>
    <property type="evidence" value="ECO:0007669"/>
    <property type="project" value="InterPro"/>
</dbReference>
<evidence type="ECO:0000259" key="1">
    <source>
        <dbReference type="Pfam" id="PF12143"/>
    </source>
</evidence>
<evidence type="ECO:0000313" key="2">
    <source>
        <dbReference type="EMBL" id="MCI73235.1"/>
    </source>
</evidence>
<evidence type="ECO:0000313" key="3">
    <source>
        <dbReference type="Proteomes" id="UP000265520"/>
    </source>
</evidence>